<feature type="domain" description="DDE Tnp4" evidence="8">
    <location>
        <begin position="189"/>
        <end position="287"/>
    </location>
</feature>
<evidence type="ECO:0000259" key="8">
    <source>
        <dbReference type="Pfam" id="PF13359"/>
    </source>
</evidence>
<dbReference type="Proteomes" id="UP001353858">
    <property type="component" value="Unassembled WGS sequence"/>
</dbReference>
<evidence type="ECO:0000313" key="10">
    <source>
        <dbReference type="Proteomes" id="UP001353858"/>
    </source>
</evidence>
<comment type="caution">
    <text evidence="9">The sequence shown here is derived from an EMBL/GenBank/DDBJ whole genome shotgun (WGS) entry which is preliminary data.</text>
</comment>
<evidence type="ECO:0000256" key="1">
    <source>
        <dbReference type="ARBA" id="ARBA00001968"/>
    </source>
</evidence>
<evidence type="ECO:0000256" key="7">
    <source>
        <dbReference type="ARBA" id="ARBA00023242"/>
    </source>
</evidence>
<dbReference type="Pfam" id="PF13359">
    <property type="entry name" value="DDE_Tnp_4"/>
    <property type="match status" value="1"/>
</dbReference>
<evidence type="ECO:0000256" key="5">
    <source>
        <dbReference type="ARBA" id="ARBA00022723"/>
    </source>
</evidence>
<accession>A0AAN7QEV1</accession>
<dbReference type="PANTHER" id="PTHR22930:SF269">
    <property type="entry name" value="NUCLEASE HARBI1-LIKE PROTEIN"/>
    <property type="match status" value="1"/>
</dbReference>
<reference evidence="10" key="1">
    <citation type="submission" date="2023-01" db="EMBL/GenBank/DDBJ databases">
        <title>Key to firefly adult light organ development and bioluminescence: homeobox transcription factors regulate luciferase expression and transportation to peroxisome.</title>
        <authorList>
            <person name="Fu X."/>
        </authorList>
    </citation>
    <scope>NUCLEOTIDE SEQUENCE [LARGE SCALE GENOMIC DNA]</scope>
</reference>
<dbReference type="GO" id="GO:0005634">
    <property type="term" value="C:nucleus"/>
    <property type="evidence" value="ECO:0007669"/>
    <property type="project" value="UniProtKB-SubCell"/>
</dbReference>
<comment type="similarity">
    <text evidence="3">Belongs to the HARBI1 family.</text>
</comment>
<evidence type="ECO:0000256" key="6">
    <source>
        <dbReference type="ARBA" id="ARBA00022801"/>
    </source>
</evidence>
<dbReference type="InterPro" id="IPR045249">
    <property type="entry name" value="HARBI1-like"/>
</dbReference>
<evidence type="ECO:0000256" key="4">
    <source>
        <dbReference type="ARBA" id="ARBA00022722"/>
    </source>
</evidence>
<dbReference type="PANTHER" id="PTHR22930">
    <property type="match status" value="1"/>
</dbReference>
<evidence type="ECO:0000313" key="9">
    <source>
        <dbReference type="EMBL" id="KAK4876003.1"/>
    </source>
</evidence>
<protein>
    <recommendedName>
        <fullName evidence="8">DDE Tnp4 domain-containing protein</fullName>
    </recommendedName>
</protein>
<gene>
    <name evidence="9" type="ORF">RN001_012425</name>
</gene>
<organism evidence="9 10">
    <name type="scientific">Aquatica leii</name>
    <dbReference type="NCBI Taxonomy" id="1421715"/>
    <lineage>
        <taxon>Eukaryota</taxon>
        <taxon>Metazoa</taxon>
        <taxon>Ecdysozoa</taxon>
        <taxon>Arthropoda</taxon>
        <taxon>Hexapoda</taxon>
        <taxon>Insecta</taxon>
        <taxon>Pterygota</taxon>
        <taxon>Neoptera</taxon>
        <taxon>Endopterygota</taxon>
        <taxon>Coleoptera</taxon>
        <taxon>Polyphaga</taxon>
        <taxon>Elateriformia</taxon>
        <taxon>Elateroidea</taxon>
        <taxon>Lampyridae</taxon>
        <taxon>Luciolinae</taxon>
        <taxon>Aquatica</taxon>
    </lineage>
</organism>
<comment type="subcellular location">
    <subcellularLocation>
        <location evidence="2">Nucleus</location>
    </subcellularLocation>
</comment>
<dbReference type="GO" id="GO:0004518">
    <property type="term" value="F:nuclease activity"/>
    <property type="evidence" value="ECO:0007669"/>
    <property type="project" value="UniProtKB-KW"/>
</dbReference>
<sequence>MPKENIVVVTSYYYLLLLTVTRLETTRKKRRYRRYSVAPVNRLRKEQGLFNNFLRFVYHNDTERFFKYTRMTQSQFDTLLKLLKPFLLKRATVKTIEAPHRLLITLHYLSEGCSMLEIAVGHRIGHATVSKIIKETTKILWEVLNPIYLKPPGKENWEKISNGFFKKWNMPNNIGAIDGKHIHIQAPNIVLMAACDAFYRFTLVDIGAAGSNHDSVIFRESGFGHNILKNKMVLPADKALPNTNVSIPYFFTADQAFPLHDRLMRPYPDRQLTQDKRIFNYRLSRARRGSVLSNKKVNCRTTEINCSSIVNFNQQIIYKEHKRAKIIKSWVILRVVDVDIVGRYFSLIATIMRSEKKY</sequence>
<dbReference type="GO" id="GO:0016787">
    <property type="term" value="F:hydrolase activity"/>
    <property type="evidence" value="ECO:0007669"/>
    <property type="project" value="UniProtKB-KW"/>
</dbReference>
<keyword evidence="6" id="KW-0378">Hydrolase</keyword>
<evidence type="ECO:0000256" key="2">
    <source>
        <dbReference type="ARBA" id="ARBA00004123"/>
    </source>
</evidence>
<keyword evidence="5" id="KW-0479">Metal-binding</keyword>
<keyword evidence="10" id="KW-1185">Reference proteome</keyword>
<dbReference type="EMBL" id="JARPUR010000005">
    <property type="protein sequence ID" value="KAK4876003.1"/>
    <property type="molecule type" value="Genomic_DNA"/>
</dbReference>
<keyword evidence="7" id="KW-0539">Nucleus</keyword>
<dbReference type="GO" id="GO:0046872">
    <property type="term" value="F:metal ion binding"/>
    <property type="evidence" value="ECO:0007669"/>
    <property type="project" value="UniProtKB-KW"/>
</dbReference>
<proteinExistence type="inferred from homology"/>
<name>A0AAN7QEV1_9COLE</name>
<evidence type="ECO:0000256" key="3">
    <source>
        <dbReference type="ARBA" id="ARBA00006958"/>
    </source>
</evidence>
<dbReference type="InterPro" id="IPR027806">
    <property type="entry name" value="HARBI1_dom"/>
</dbReference>
<dbReference type="AlphaFoldDB" id="A0AAN7QEV1"/>
<comment type="cofactor">
    <cofactor evidence="1">
        <name>a divalent metal cation</name>
        <dbReference type="ChEBI" id="CHEBI:60240"/>
    </cofactor>
</comment>
<keyword evidence="4" id="KW-0540">Nuclease</keyword>